<name>A0A848MAN7_PAELE</name>
<dbReference type="CDD" id="cd00600">
    <property type="entry name" value="Sm_like"/>
    <property type="match status" value="1"/>
</dbReference>
<accession>A0A848MAN7</accession>
<keyword evidence="2" id="KW-1185">Reference proteome</keyword>
<dbReference type="EMBL" id="JABBPN010000014">
    <property type="protein sequence ID" value="NMO97013.1"/>
    <property type="molecule type" value="Genomic_DNA"/>
</dbReference>
<reference evidence="1 2" key="1">
    <citation type="submission" date="2020-04" db="EMBL/GenBank/DDBJ databases">
        <title>Paenibacillus algicola sp. nov., a novel marine bacterium producing alginate lyase.</title>
        <authorList>
            <person name="Huang H."/>
        </authorList>
    </citation>
    <scope>NUCLEOTIDE SEQUENCE [LARGE SCALE GENOMIC DNA]</scope>
    <source>
        <strain evidence="1 2">L7-75</strain>
    </source>
</reference>
<evidence type="ECO:0000313" key="1">
    <source>
        <dbReference type="EMBL" id="NMO97013.1"/>
    </source>
</evidence>
<gene>
    <name evidence="1" type="ORF">HII30_14700</name>
</gene>
<proteinExistence type="predicted"/>
<dbReference type="Proteomes" id="UP000565468">
    <property type="component" value="Unassembled WGS sequence"/>
</dbReference>
<organism evidence="1 2">
    <name type="scientific">Paenibacillus lemnae</name>
    <dbReference type="NCBI Taxonomy" id="1330551"/>
    <lineage>
        <taxon>Bacteria</taxon>
        <taxon>Bacillati</taxon>
        <taxon>Bacillota</taxon>
        <taxon>Bacilli</taxon>
        <taxon>Bacillales</taxon>
        <taxon>Paenibacillaceae</taxon>
        <taxon>Paenibacillus</taxon>
    </lineage>
</organism>
<dbReference type="RefSeq" id="WP_169505804.1">
    <property type="nucleotide sequence ID" value="NZ_JABBPN010000014.1"/>
</dbReference>
<evidence type="ECO:0000313" key="2">
    <source>
        <dbReference type="Proteomes" id="UP000565468"/>
    </source>
</evidence>
<sequence>MSAYPSHQVVYQCDQHMAHTMKEQKAKMQQALQPAINRKVRVHTMDDEVLEGVILGYDKNFIYLSMEQTSPRAFFPYPGYYPPRPPFYPSNVILPLALFDLLTLTLLL</sequence>
<protein>
    <submittedName>
        <fullName evidence="1">Uncharacterized protein</fullName>
    </submittedName>
</protein>
<dbReference type="AlphaFoldDB" id="A0A848MAN7"/>
<comment type="caution">
    <text evidence="1">The sequence shown here is derived from an EMBL/GenBank/DDBJ whole genome shotgun (WGS) entry which is preliminary data.</text>
</comment>